<evidence type="ECO:0000313" key="1">
    <source>
        <dbReference type="EMBL" id="MBK1666463.1"/>
    </source>
</evidence>
<organism evidence="1 2">
    <name type="scientific">Rhodovibrio sodomensis</name>
    <dbReference type="NCBI Taxonomy" id="1088"/>
    <lineage>
        <taxon>Bacteria</taxon>
        <taxon>Pseudomonadati</taxon>
        <taxon>Pseudomonadota</taxon>
        <taxon>Alphaproteobacteria</taxon>
        <taxon>Rhodospirillales</taxon>
        <taxon>Rhodovibrionaceae</taxon>
        <taxon>Rhodovibrio</taxon>
    </lineage>
</organism>
<dbReference type="Proteomes" id="UP001296873">
    <property type="component" value="Unassembled WGS sequence"/>
</dbReference>
<accession>A0ABS1D7R3</accession>
<dbReference type="EMBL" id="NRRL01000001">
    <property type="protein sequence ID" value="MBK1666463.1"/>
    <property type="molecule type" value="Genomic_DNA"/>
</dbReference>
<protein>
    <submittedName>
        <fullName evidence="1">Uncharacterized protein</fullName>
    </submittedName>
</protein>
<reference evidence="1 2" key="1">
    <citation type="journal article" date="2020" name="Microorganisms">
        <title>Osmotic Adaptation and Compatible Solute Biosynthesis of Phototrophic Bacteria as Revealed from Genome Analyses.</title>
        <authorList>
            <person name="Imhoff J.F."/>
            <person name="Rahn T."/>
            <person name="Kunzel S."/>
            <person name="Keller A."/>
            <person name="Neulinger S.C."/>
        </authorList>
    </citation>
    <scope>NUCLEOTIDE SEQUENCE [LARGE SCALE GENOMIC DNA]</scope>
    <source>
        <strain evidence="1 2">DSM 9895</strain>
    </source>
</reference>
<sequence length="131" mass="14497">MQRYRVILETRPEVAAGDAEEAVMRALKQPFRAADSWPIAIFAPDFQELHDAFAATEMSSDVADRWEVAVCCEVEVDAHHPAEAALAAQSRLAEPGAPEARELFARMAQPARSARQPVSLTPPARELERLF</sequence>
<proteinExistence type="predicted"/>
<gene>
    <name evidence="1" type="ORF">CKO28_00215</name>
</gene>
<keyword evidence="2" id="KW-1185">Reference proteome</keyword>
<dbReference type="RefSeq" id="WP_200338475.1">
    <property type="nucleotide sequence ID" value="NZ_NRRL01000001.1"/>
</dbReference>
<name>A0ABS1D7R3_9PROT</name>
<evidence type="ECO:0000313" key="2">
    <source>
        <dbReference type="Proteomes" id="UP001296873"/>
    </source>
</evidence>
<comment type="caution">
    <text evidence="1">The sequence shown here is derived from an EMBL/GenBank/DDBJ whole genome shotgun (WGS) entry which is preliminary data.</text>
</comment>